<evidence type="ECO:0000256" key="2">
    <source>
        <dbReference type="SAM" id="MobiDB-lite"/>
    </source>
</evidence>
<comment type="caution">
    <text evidence="3">The sequence shown here is derived from an EMBL/GenBank/DDBJ whole genome shotgun (WGS) entry which is preliminary data.</text>
</comment>
<keyword evidence="4" id="KW-1185">Reference proteome</keyword>
<feature type="compositionally biased region" description="Polar residues" evidence="2">
    <location>
        <begin position="178"/>
        <end position="207"/>
    </location>
</feature>
<dbReference type="EMBL" id="JAOYFB010000039">
    <property type="protein sequence ID" value="KAK4029135.1"/>
    <property type="molecule type" value="Genomic_DNA"/>
</dbReference>
<evidence type="ECO:0000313" key="3">
    <source>
        <dbReference type="EMBL" id="KAK4029135.1"/>
    </source>
</evidence>
<keyword evidence="1" id="KW-0175">Coiled coil</keyword>
<feature type="coiled-coil region" evidence="1">
    <location>
        <begin position="12"/>
        <end position="145"/>
    </location>
</feature>
<dbReference type="Proteomes" id="UP001234178">
    <property type="component" value="Unassembled WGS sequence"/>
</dbReference>
<accession>A0ABR0AVF9</accession>
<feature type="region of interest" description="Disordered" evidence="2">
    <location>
        <begin position="163"/>
        <end position="223"/>
    </location>
</feature>
<organism evidence="3 4">
    <name type="scientific">Daphnia magna</name>
    <dbReference type="NCBI Taxonomy" id="35525"/>
    <lineage>
        <taxon>Eukaryota</taxon>
        <taxon>Metazoa</taxon>
        <taxon>Ecdysozoa</taxon>
        <taxon>Arthropoda</taxon>
        <taxon>Crustacea</taxon>
        <taxon>Branchiopoda</taxon>
        <taxon>Diplostraca</taxon>
        <taxon>Cladocera</taxon>
        <taxon>Anomopoda</taxon>
        <taxon>Daphniidae</taxon>
        <taxon>Daphnia</taxon>
    </lineage>
</organism>
<name>A0ABR0AVF9_9CRUS</name>
<protein>
    <submittedName>
        <fullName evidence="3">Uncharacterized protein</fullName>
    </submittedName>
</protein>
<evidence type="ECO:0000256" key="1">
    <source>
        <dbReference type="SAM" id="Coils"/>
    </source>
</evidence>
<proteinExistence type="predicted"/>
<sequence length="237" mass="26808">MFAMKALSSVDVQEEYRNITNLCRRITNLQEQVLSVGPVSDHSKCLLNGVLEQAKQELTSITSHILLLRREADEMTKRSLAAHPKLEAFSLECETLKKQITELEQTKNFLIASQSQLKNDLMSVYQSKNQRIAELEEKLAKSSESNLASKVVGYERELRTKLEARESEERNSKGEKILSSSPETKSDLPNQDPVTATLQTSSWTSESVEIAAKRTRDPEPIPARDFIVVSKEETWNV</sequence>
<reference evidence="3 4" key="1">
    <citation type="journal article" date="2023" name="Nucleic Acids Res.">
        <title>The hologenome of Daphnia magna reveals possible DNA methylation and microbiome-mediated evolution of the host genome.</title>
        <authorList>
            <person name="Chaturvedi A."/>
            <person name="Li X."/>
            <person name="Dhandapani V."/>
            <person name="Marshall H."/>
            <person name="Kissane S."/>
            <person name="Cuenca-Cambronero M."/>
            <person name="Asole G."/>
            <person name="Calvet F."/>
            <person name="Ruiz-Romero M."/>
            <person name="Marangio P."/>
            <person name="Guigo R."/>
            <person name="Rago D."/>
            <person name="Mirbahai L."/>
            <person name="Eastwood N."/>
            <person name="Colbourne J.K."/>
            <person name="Zhou J."/>
            <person name="Mallon E."/>
            <person name="Orsini L."/>
        </authorList>
    </citation>
    <scope>NUCLEOTIDE SEQUENCE [LARGE SCALE GENOMIC DNA]</scope>
    <source>
        <strain evidence="3">LRV0_1</strain>
    </source>
</reference>
<evidence type="ECO:0000313" key="4">
    <source>
        <dbReference type="Proteomes" id="UP001234178"/>
    </source>
</evidence>
<gene>
    <name evidence="3" type="ORF">OUZ56_022145</name>
</gene>
<feature type="compositionally biased region" description="Basic and acidic residues" evidence="2">
    <location>
        <begin position="163"/>
        <end position="176"/>
    </location>
</feature>